<dbReference type="GO" id="GO:0000270">
    <property type="term" value="P:peptidoglycan metabolic process"/>
    <property type="evidence" value="ECO:0007669"/>
    <property type="project" value="TreeGrafter"/>
</dbReference>
<dbReference type="Proteomes" id="UP000035100">
    <property type="component" value="Unassembled WGS sequence"/>
</dbReference>
<dbReference type="AlphaFoldDB" id="A0A0D0QJV9"/>
<keyword evidence="4" id="KW-0121">Carboxypeptidase</keyword>
<evidence type="ECO:0000313" key="5">
    <source>
        <dbReference type="Proteomes" id="UP000035100"/>
    </source>
</evidence>
<comment type="similarity">
    <text evidence="1">Belongs to the peptidase S13 family.</text>
</comment>
<keyword evidence="4" id="KW-0645">Protease</keyword>
<dbReference type="PANTHER" id="PTHR30023">
    <property type="entry name" value="D-ALANYL-D-ALANINE CARBOXYPEPTIDASE"/>
    <property type="match status" value="1"/>
</dbReference>
<keyword evidence="5" id="KW-1185">Reference proteome</keyword>
<evidence type="ECO:0000256" key="3">
    <source>
        <dbReference type="SAM" id="MobiDB-lite"/>
    </source>
</evidence>
<feature type="region of interest" description="Disordered" evidence="3">
    <location>
        <begin position="31"/>
        <end position="51"/>
    </location>
</feature>
<dbReference type="STRING" id="1123501.Wenmar_00067"/>
<dbReference type="GO" id="GO:0009002">
    <property type="term" value="F:serine-type D-Ala-D-Ala carboxypeptidase activity"/>
    <property type="evidence" value="ECO:0007669"/>
    <property type="project" value="UniProtKB-EC"/>
</dbReference>
<dbReference type="PRINTS" id="PR00922">
    <property type="entry name" value="DADACBPTASE3"/>
</dbReference>
<dbReference type="EC" id="3.4.21.-" evidence="4"/>
<organism evidence="4 5">
    <name type="scientific">Wenxinia marina DSM 24838</name>
    <dbReference type="NCBI Taxonomy" id="1123501"/>
    <lineage>
        <taxon>Bacteria</taxon>
        <taxon>Pseudomonadati</taxon>
        <taxon>Pseudomonadota</taxon>
        <taxon>Alphaproteobacteria</taxon>
        <taxon>Rhodobacterales</taxon>
        <taxon>Roseobacteraceae</taxon>
        <taxon>Wenxinia</taxon>
    </lineage>
</organism>
<dbReference type="EMBL" id="AONG01000002">
    <property type="protein sequence ID" value="KIQ71298.1"/>
    <property type="molecule type" value="Genomic_DNA"/>
</dbReference>
<dbReference type="PANTHER" id="PTHR30023:SF0">
    <property type="entry name" value="PENICILLIN-SENSITIVE CARBOXYPEPTIDASE A"/>
    <property type="match status" value="1"/>
</dbReference>
<feature type="compositionally biased region" description="Low complexity" evidence="3">
    <location>
        <begin position="516"/>
        <end position="534"/>
    </location>
</feature>
<keyword evidence="2 4" id="KW-0378">Hydrolase</keyword>
<protein>
    <submittedName>
        <fullName evidence="4">D-alanyl-D-alanine carboxypeptidase, serine-type, PBP4 family</fullName>
        <ecNumber evidence="4">3.4.16.4</ecNumber>
        <ecNumber evidence="4">3.4.21.-</ecNumber>
    </submittedName>
</protein>
<proteinExistence type="inferred from homology"/>
<dbReference type="NCBIfam" id="TIGR00666">
    <property type="entry name" value="PBP4"/>
    <property type="match status" value="1"/>
</dbReference>
<dbReference type="RefSeq" id="WP_018301956.1">
    <property type="nucleotide sequence ID" value="NZ_KB902280.1"/>
</dbReference>
<dbReference type="Pfam" id="PF02113">
    <property type="entry name" value="Peptidase_S13"/>
    <property type="match status" value="1"/>
</dbReference>
<dbReference type="InterPro" id="IPR000667">
    <property type="entry name" value="Peptidase_S13"/>
</dbReference>
<evidence type="ECO:0000256" key="1">
    <source>
        <dbReference type="ARBA" id="ARBA00006096"/>
    </source>
</evidence>
<accession>A0A0D0QJV9</accession>
<dbReference type="OrthoDB" id="5372081at2"/>
<gene>
    <name evidence="4" type="ORF">Wenmar_00067</name>
</gene>
<dbReference type="SUPFAM" id="SSF56601">
    <property type="entry name" value="beta-lactamase/transpeptidase-like"/>
    <property type="match status" value="1"/>
</dbReference>
<sequence>MTRPFSRRAFLGTGLATLGSAALSEAPLSAIRPRPRPDHEAPPLVPGLAPEARPEMDDLIAEAGLGGVVGWALADVETGEVHSSGDADVPQPPASVMKAITTLYALDRLGPDHRFTTRVLATAGLSEDGTIDGDLILAGGGDPGLDTDQLSTLAQRLHAAGVRRVTGAFEVWGGALPYEEEIEPGQLDHLGYNPAVSGLNLNYNRVHFAWERQGGDYRITLDGRSDTVRPEVRMARMTVADRSVPVYTYENGPDADLWTVARGALGDAGSRWLPVRRPAGYAGDVFRTLAAAQGLTLPYPREREGALPLGLIEVARFESAPLHEVAQDMLKWSTNLTAECLGLSATAAGEGDAESLVHSASAMTTWLGEAAGVEARFADHSGLSDASGISAGQMVRTLVHASRDGALKPLLKDIPLTDEKGERLRFSRGDVAAKTGTLNFVSSLAGYITTLEGRDMAFAIFCANPDLRAESKDSDDEMPEGARYWNGRAKRLQQRMLQRWGLVSTIEPSTADEDPAGAPAASLGGAQPAAFAGP</sequence>
<dbReference type="Gene3D" id="3.40.710.10">
    <property type="entry name" value="DD-peptidase/beta-lactamase superfamily"/>
    <property type="match status" value="1"/>
</dbReference>
<dbReference type="PATRIC" id="fig|1123501.6.peg.132"/>
<comment type="caution">
    <text evidence="4">The sequence shown here is derived from an EMBL/GenBank/DDBJ whole genome shotgun (WGS) entry which is preliminary data.</text>
</comment>
<feature type="region of interest" description="Disordered" evidence="3">
    <location>
        <begin position="506"/>
        <end position="534"/>
    </location>
</feature>
<evidence type="ECO:0000313" key="4">
    <source>
        <dbReference type="EMBL" id="KIQ71298.1"/>
    </source>
</evidence>
<dbReference type="Gene3D" id="3.50.80.20">
    <property type="entry name" value="D-Ala-D-Ala carboxypeptidase C, peptidase S13"/>
    <property type="match status" value="1"/>
</dbReference>
<dbReference type="GO" id="GO:0006508">
    <property type="term" value="P:proteolysis"/>
    <property type="evidence" value="ECO:0007669"/>
    <property type="project" value="InterPro"/>
</dbReference>
<dbReference type="InterPro" id="IPR012338">
    <property type="entry name" value="Beta-lactam/transpept-like"/>
</dbReference>
<dbReference type="eggNOG" id="COG2027">
    <property type="taxonomic scope" value="Bacteria"/>
</dbReference>
<dbReference type="PROSITE" id="PS51318">
    <property type="entry name" value="TAT"/>
    <property type="match status" value="1"/>
</dbReference>
<reference evidence="4 5" key="1">
    <citation type="submission" date="2013-01" db="EMBL/GenBank/DDBJ databases">
        <authorList>
            <person name="Fiebig A."/>
            <person name="Goeker M."/>
            <person name="Klenk H.-P.P."/>
        </authorList>
    </citation>
    <scope>NUCLEOTIDE SEQUENCE [LARGE SCALE GENOMIC DNA]</scope>
    <source>
        <strain evidence="4 5">DSM 24838</strain>
    </source>
</reference>
<dbReference type="EC" id="3.4.16.4" evidence="4"/>
<evidence type="ECO:0000256" key="2">
    <source>
        <dbReference type="ARBA" id="ARBA00022801"/>
    </source>
</evidence>
<name>A0A0D0QJV9_9RHOB</name>
<dbReference type="InterPro" id="IPR006311">
    <property type="entry name" value="TAT_signal"/>
</dbReference>